<evidence type="ECO:0000313" key="3">
    <source>
        <dbReference type="Proteomes" id="UP001333110"/>
    </source>
</evidence>
<dbReference type="GO" id="GO:0031146">
    <property type="term" value="P:SCF-dependent proteasomal ubiquitin-dependent protein catabolic process"/>
    <property type="evidence" value="ECO:0007669"/>
    <property type="project" value="TreeGrafter"/>
</dbReference>
<dbReference type="PANTHER" id="PTHR13318:SF247">
    <property type="entry name" value="GH16156P"/>
    <property type="match status" value="1"/>
</dbReference>
<name>A0AAN7S3U8_MYCAM</name>
<gene>
    <name evidence="2" type="ORF">QYF61_014702</name>
</gene>
<evidence type="ECO:0000313" key="2">
    <source>
        <dbReference type="EMBL" id="KAK4818566.1"/>
    </source>
</evidence>
<dbReference type="InterPro" id="IPR006553">
    <property type="entry name" value="Leu-rich_rpt_Cys-con_subtyp"/>
</dbReference>
<keyword evidence="3" id="KW-1185">Reference proteome</keyword>
<dbReference type="InterPro" id="IPR032675">
    <property type="entry name" value="LRR_dom_sf"/>
</dbReference>
<organism evidence="2 3">
    <name type="scientific">Mycteria americana</name>
    <name type="common">Wood stork</name>
    <dbReference type="NCBI Taxonomy" id="33587"/>
    <lineage>
        <taxon>Eukaryota</taxon>
        <taxon>Metazoa</taxon>
        <taxon>Chordata</taxon>
        <taxon>Craniata</taxon>
        <taxon>Vertebrata</taxon>
        <taxon>Euteleostomi</taxon>
        <taxon>Archelosauria</taxon>
        <taxon>Archosauria</taxon>
        <taxon>Dinosauria</taxon>
        <taxon>Saurischia</taxon>
        <taxon>Theropoda</taxon>
        <taxon>Coelurosauria</taxon>
        <taxon>Aves</taxon>
        <taxon>Neognathae</taxon>
        <taxon>Neoaves</taxon>
        <taxon>Aequornithes</taxon>
        <taxon>Ciconiiformes</taxon>
        <taxon>Ciconiidae</taxon>
        <taxon>Mycteria</taxon>
    </lineage>
</organism>
<proteinExistence type="predicted"/>
<reference evidence="2 3" key="1">
    <citation type="journal article" date="2023" name="J. Hered.">
        <title>Chromosome-level genome of the wood stork (Mycteria americana) provides insight into avian chromosome evolution.</title>
        <authorList>
            <person name="Flamio R. Jr."/>
            <person name="Ramstad K.M."/>
        </authorList>
    </citation>
    <scope>NUCLEOTIDE SEQUENCE [LARGE SCALE GENOMIC DNA]</scope>
    <source>
        <strain evidence="2">JAX WOST 10</strain>
    </source>
</reference>
<dbReference type="PANTHER" id="PTHR13318">
    <property type="entry name" value="PARTNER OF PAIRED, ISOFORM B-RELATED"/>
    <property type="match status" value="1"/>
</dbReference>
<dbReference type="GO" id="GO:0019005">
    <property type="term" value="C:SCF ubiquitin ligase complex"/>
    <property type="evidence" value="ECO:0007669"/>
    <property type="project" value="TreeGrafter"/>
</dbReference>
<dbReference type="SUPFAM" id="SSF52047">
    <property type="entry name" value="RNI-like"/>
    <property type="match status" value="2"/>
</dbReference>
<protein>
    <submittedName>
        <fullName evidence="2">Uncharacterized protein</fullName>
    </submittedName>
</protein>
<feature type="compositionally biased region" description="Gly residues" evidence="1">
    <location>
        <begin position="1"/>
        <end position="20"/>
    </location>
</feature>
<comment type="caution">
    <text evidence="2">The sequence shown here is derived from an EMBL/GenBank/DDBJ whole genome shotgun (WGS) entry which is preliminary data.</text>
</comment>
<dbReference type="Proteomes" id="UP001333110">
    <property type="component" value="Unassembled WGS sequence"/>
</dbReference>
<dbReference type="AlphaFoldDB" id="A0AAN7S3U8"/>
<evidence type="ECO:0000256" key="1">
    <source>
        <dbReference type="SAM" id="MobiDB-lite"/>
    </source>
</evidence>
<accession>A0AAN7S3U8</accession>
<dbReference type="Gene3D" id="3.80.10.10">
    <property type="entry name" value="Ribonuclease Inhibitor"/>
    <property type="match status" value="2"/>
</dbReference>
<feature type="compositionally biased region" description="Basic and acidic residues" evidence="1">
    <location>
        <begin position="23"/>
        <end position="49"/>
    </location>
</feature>
<sequence length="640" mass="68630">MGRGRAGAAGACNGGAGPGAGPARREGGAGREEEAGRDGTWSRRDSEAARFPRCCQSQLTPQPTLLPSFPAPFPSAVALPSSVLPQPVPALPAGRSAWCSRMPRRKEVPALGSLCLQSLARHMQSVWVKDYSENYLDEYEFRFVMGPFNDLAGSLVQDLIRLLGESRRLTRAALHLLLLPHLRELSLRPCPGLVSNAIGRLVALRCESLSSLDLHGCGRLSADVLVDLAEELPQLSRLGLAETQADVRVLSAVGSRCRRLQELDVSRCKKASPRALRHLAYDPLARSLCCPALRVLLARGLEPAGDGGAAAALAFLLLALPRLEFLAHGAVPDALRLLHGRQLDGTGDAEGFPSLGELARLRGAAPGGPRLTLPLRRVEEVEEPALAAVRAVCPRAEEVCVWLGDGPGLAGGWELLGWGRLARLTLGCAGRRGRALAEVLPLARSLGPRLQTLALHGFCCRDELAPAALLASCPGLRAFSAELHAPPDADADGETPAEPPCWATDLLPRGLPQLQSFSLALADAAGAFPARHGLALRATLTSLLCRAPRLRTLRLLGIPFPLDSVFETALAAPGPPLLELQELSLAESRVSSRTAWLLLASEGRLRRLDLSRCRDIRRRDYDGFLQAVRKQRLDLDIAWE</sequence>
<dbReference type="SMART" id="SM00367">
    <property type="entry name" value="LRR_CC"/>
    <property type="match status" value="3"/>
</dbReference>
<feature type="region of interest" description="Disordered" evidence="1">
    <location>
        <begin position="1"/>
        <end position="49"/>
    </location>
</feature>
<dbReference type="EMBL" id="JAUNZN010000007">
    <property type="protein sequence ID" value="KAK4818566.1"/>
    <property type="molecule type" value="Genomic_DNA"/>
</dbReference>